<proteinExistence type="predicted"/>
<evidence type="ECO:0000256" key="2">
    <source>
        <dbReference type="ARBA" id="ARBA00022527"/>
    </source>
</evidence>
<keyword evidence="3" id="KW-0808">Transferase</keyword>
<comment type="caution">
    <text evidence="11">The sequence shown here is derived from an EMBL/GenBank/DDBJ whole genome shotgun (WGS) entry which is preliminary data.</text>
</comment>
<evidence type="ECO:0000256" key="9">
    <source>
        <dbReference type="SAM" id="Phobius"/>
    </source>
</evidence>
<keyword evidence="2" id="KW-0723">Serine/threonine-protein kinase</keyword>
<keyword evidence="5 11" id="KW-0418">Kinase</keyword>
<comment type="subunit">
    <text evidence="1">Monomer.</text>
</comment>
<dbReference type="InterPro" id="IPR011009">
    <property type="entry name" value="Kinase-like_dom_sf"/>
</dbReference>
<keyword evidence="6 7" id="KW-0067">ATP-binding</keyword>
<evidence type="ECO:0000256" key="5">
    <source>
        <dbReference type="ARBA" id="ARBA00022777"/>
    </source>
</evidence>
<evidence type="ECO:0000256" key="7">
    <source>
        <dbReference type="PROSITE-ProRule" id="PRU10141"/>
    </source>
</evidence>
<feature type="region of interest" description="Disordered" evidence="8">
    <location>
        <begin position="598"/>
        <end position="624"/>
    </location>
</feature>
<name>A0A0V0QLZ8_PSEPJ</name>
<dbReference type="Gene3D" id="1.10.510.10">
    <property type="entry name" value="Transferase(Phosphotransferase) domain 1"/>
    <property type="match status" value="1"/>
</dbReference>
<dbReference type="InterPro" id="IPR000719">
    <property type="entry name" value="Prot_kinase_dom"/>
</dbReference>
<dbReference type="GO" id="GO:0004674">
    <property type="term" value="F:protein serine/threonine kinase activity"/>
    <property type="evidence" value="ECO:0007669"/>
    <property type="project" value="UniProtKB-KW"/>
</dbReference>
<dbReference type="Proteomes" id="UP000054937">
    <property type="component" value="Unassembled WGS sequence"/>
</dbReference>
<gene>
    <name evidence="11" type="ORF">PPERSA_09250</name>
</gene>
<feature type="transmembrane region" description="Helical" evidence="9">
    <location>
        <begin position="193"/>
        <end position="212"/>
    </location>
</feature>
<dbReference type="PANTHER" id="PTHR24345">
    <property type="entry name" value="SERINE/THREONINE-PROTEIN KINASE PLK"/>
    <property type="match status" value="1"/>
</dbReference>
<dbReference type="InterPro" id="IPR008271">
    <property type="entry name" value="Ser/Thr_kinase_AS"/>
</dbReference>
<evidence type="ECO:0000256" key="3">
    <source>
        <dbReference type="ARBA" id="ARBA00022679"/>
    </source>
</evidence>
<feature type="compositionally biased region" description="Low complexity" evidence="8">
    <location>
        <begin position="599"/>
        <end position="624"/>
    </location>
</feature>
<keyword evidence="12" id="KW-1185">Reference proteome</keyword>
<evidence type="ECO:0000256" key="8">
    <source>
        <dbReference type="SAM" id="MobiDB-lite"/>
    </source>
</evidence>
<dbReference type="PANTHER" id="PTHR24345:SF0">
    <property type="entry name" value="CELL CYCLE SERINE_THREONINE-PROTEIN KINASE CDC5_MSD2"/>
    <property type="match status" value="1"/>
</dbReference>
<dbReference type="EMBL" id="LDAU01000140">
    <property type="protein sequence ID" value="KRX03238.1"/>
    <property type="molecule type" value="Genomic_DNA"/>
</dbReference>
<dbReference type="OMA" id="MCELFAN"/>
<dbReference type="FunFam" id="1.10.510.10:FF:000571">
    <property type="entry name" value="Maternal embryonic leucine zipper kinase"/>
    <property type="match status" value="1"/>
</dbReference>
<evidence type="ECO:0000313" key="12">
    <source>
        <dbReference type="Proteomes" id="UP000054937"/>
    </source>
</evidence>
<evidence type="ECO:0000256" key="4">
    <source>
        <dbReference type="ARBA" id="ARBA00022741"/>
    </source>
</evidence>
<sequence length="740" mass="87396">MTTQTNDKAQPAKKNTIQGYELVSQLGVGAYAKVYKVKKNGQYFALKLLEKQKIYQDALEKCVESEIKVMSQLNSKHCIKLIEHFEYRKWICIVLEYCNGGTLLHYIIQQKPGEKECMNIFIQIMQGFAAIHQAGYLHRDLKPDNILINNGIYKIADFGFATTTEIGRTHCGTSYFMSPEIIQHQPHDYRSDLWSMGVILFFMLFKFFPFSLKNRIKEMKKQCIPKYDLRECLKMHQVQREVSDEMCELFANIFVFDKQQRPTFSQIYNNCKQFYKYLNKQEIDELGTQYSVIEKKSNYQKNTTEASQTTFKTIKIVDPTIKTFVQEEDTDESEAYDDENDQDREADINFSSEKEEGRIQIHNNFKVQKFHTYSNGLGPVFTQYSELIGKPYKNISEITNSQADIEQECADEKFDDIGTSFRQVNLLMGLEKSDIVQSKKFQKIKDKYIFLIQKYNFINDCIEMLPNLSLEQNIKSVVNYILCKLLLFFATQLKLQLEKGENTYNFQEFPEFLKSKYYQEFIQNIKSDIDHWTVKLKFYYNLIDKKKCIVNNTLKQLITEDLVETDFNNDLKCQTRKILDIIFKHAYKLGHQKFKQEQIDQTQQNNQNQQPNQNGLNLNNSNNFNNKNLSQNQRKLLFINQNSKNSNFWSSQQIIATSFFLLLCMLINNIFEFQEIETTFQQYYLKNPNLKNKSQFDFWKFTQWIQKRATQEDLVNSIHTVIKAAFGQEVLKQLKNLVEE</sequence>
<reference evidence="11 12" key="1">
    <citation type="journal article" date="2015" name="Sci. Rep.">
        <title>Genome of the facultative scuticociliatosis pathogen Pseudocohnilembus persalinus provides insight into its virulence through horizontal gene transfer.</title>
        <authorList>
            <person name="Xiong J."/>
            <person name="Wang G."/>
            <person name="Cheng J."/>
            <person name="Tian M."/>
            <person name="Pan X."/>
            <person name="Warren A."/>
            <person name="Jiang C."/>
            <person name="Yuan D."/>
            <person name="Miao W."/>
        </authorList>
    </citation>
    <scope>NUCLEOTIDE SEQUENCE [LARGE SCALE GENOMIC DNA]</scope>
    <source>
        <strain evidence="11">36N120E</strain>
    </source>
</reference>
<dbReference type="OrthoDB" id="6513151at2759"/>
<evidence type="ECO:0000256" key="6">
    <source>
        <dbReference type="ARBA" id="ARBA00022840"/>
    </source>
</evidence>
<dbReference type="InterPro" id="IPR017441">
    <property type="entry name" value="Protein_kinase_ATP_BS"/>
</dbReference>
<dbReference type="PROSITE" id="PS50011">
    <property type="entry name" value="PROTEIN_KINASE_DOM"/>
    <property type="match status" value="1"/>
</dbReference>
<dbReference type="GO" id="GO:0005524">
    <property type="term" value="F:ATP binding"/>
    <property type="evidence" value="ECO:0007669"/>
    <property type="project" value="UniProtKB-UniRule"/>
</dbReference>
<organism evidence="11 12">
    <name type="scientific">Pseudocohnilembus persalinus</name>
    <name type="common">Ciliate</name>
    <dbReference type="NCBI Taxonomy" id="266149"/>
    <lineage>
        <taxon>Eukaryota</taxon>
        <taxon>Sar</taxon>
        <taxon>Alveolata</taxon>
        <taxon>Ciliophora</taxon>
        <taxon>Intramacronucleata</taxon>
        <taxon>Oligohymenophorea</taxon>
        <taxon>Scuticociliatia</taxon>
        <taxon>Philasterida</taxon>
        <taxon>Pseudocohnilembidae</taxon>
        <taxon>Pseudocohnilembus</taxon>
    </lineage>
</organism>
<dbReference type="GO" id="GO:0005634">
    <property type="term" value="C:nucleus"/>
    <property type="evidence" value="ECO:0007669"/>
    <property type="project" value="TreeGrafter"/>
</dbReference>
<dbReference type="PROSITE" id="PS00107">
    <property type="entry name" value="PROTEIN_KINASE_ATP"/>
    <property type="match status" value="1"/>
</dbReference>
<dbReference type="InParanoid" id="A0A0V0QLZ8"/>
<evidence type="ECO:0000256" key="1">
    <source>
        <dbReference type="ARBA" id="ARBA00011245"/>
    </source>
</evidence>
<dbReference type="PROSITE" id="PS00108">
    <property type="entry name" value="PROTEIN_KINASE_ST"/>
    <property type="match status" value="1"/>
</dbReference>
<dbReference type="SUPFAM" id="SSF56112">
    <property type="entry name" value="Protein kinase-like (PK-like)"/>
    <property type="match status" value="1"/>
</dbReference>
<evidence type="ECO:0000313" key="11">
    <source>
        <dbReference type="EMBL" id="KRX03238.1"/>
    </source>
</evidence>
<accession>A0A0V0QLZ8</accession>
<dbReference type="Pfam" id="PF00069">
    <property type="entry name" value="Pkinase"/>
    <property type="match status" value="1"/>
</dbReference>
<keyword evidence="9" id="KW-0812">Transmembrane</keyword>
<feature type="binding site" evidence="7">
    <location>
        <position position="47"/>
    </location>
    <ligand>
        <name>ATP</name>
        <dbReference type="ChEBI" id="CHEBI:30616"/>
    </ligand>
</feature>
<dbReference type="SMART" id="SM00220">
    <property type="entry name" value="S_TKc"/>
    <property type="match status" value="1"/>
</dbReference>
<protein>
    <submittedName>
        <fullName evidence="11">Protein kinase-like domain</fullName>
    </submittedName>
</protein>
<evidence type="ECO:0000259" key="10">
    <source>
        <dbReference type="PROSITE" id="PS50011"/>
    </source>
</evidence>
<keyword evidence="9" id="KW-0472">Membrane</keyword>
<keyword evidence="4 7" id="KW-0547">Nucleotide-binding</keyword>
<dbReference type="AlphaFoldDB" id="A0A0V0QLZ8"/>
<dbReference type="FunFam" id="3.30.200.20:FF:000042">
    <property type="entry name" value="Aurora kinase A"/>
    <property type="match status" value="1"/>
</dbReference>
<keyword evidence="9" id="KW-1133">Transmembrane helix</keyword>
<feature type="domain" description="Protein kinase" evidence="10">
    <location>
        <begin position="20"/>
        <end position="278"/>
    </location>
</feature>